<comment type="caution">
    <text evidence="1">The sequence shown here is derived from an EMBL/GenBank/DDBJ whole genome shotgun (WGS) entry which is preliminary data.</text>
</comment>
<keyword evidence="2" id="KW-1185">Reference proteome</keyword>
<evidence type="ECO:0000313" key="1">
    <source>
        <dbReference type="EMBL" id="GAA4303124.1"/>
    </source>
</evidence>
<gene>
    <name evidence="1" type="ORF">GCM10023183_15430</name>
</gene>
<evidence type="ECO:0000313" key="2">
    <source>
        <dbReference type="Proteomes" id="UP001501844"/>
    </source>
</evidence>
<organism evidence="1 2">
    <name type="scientific">Nibribacter koreensis</name>
    <dbReference type="NCBI Taxonomy" id="1084519"/>
    <lineage>
        <taxon>Bacteria</taxon>
        <taxon>Pseudomonadati</taxon>
        <taxon>Bacteroidota</taxon>
        <taxon>Cytophagia</taxon>
        <taxon>Cytophagales</taxon>
        <taxon>Hymenobacteraceae</taxon>
        <taxon>Nibribacter</taxon>
    </lineage>
</organism>
<proteinExistence type="predicted"/>
<sequence length="103" mass="11572">MTVFFSAVTIWGVNNYLYKEKAFEDSAETTGIVTYLQNSKGVRVSLYSYIRYDYQVDGQKFEGSQKSEEGLNPIIGDCIKITYSITDPIVSKINFSAGVVKCE</sequence>
<evidence type="ECO:0008006" key="3">
    <source>
        <dbReference type="Google" id="ProtNLM"/>
    </source>
</evidence>
<dbReference type="EMBL" id="BAABGX010000002">
    <property type="protein sequence ID" value="GAA4303124.1"/>
    <property type="molecule type" value="Genomic_DNA"/>
</dbReference>
<protein>
    <recommendedName>
        <fullName evidence="3">DUF3592 domain-containing protein</fullName>
    </recommendedName>
</protein>
<reference evidence="2" key="1">
    <citation type="journal article" date="2019" name="Int. J. Syst. Evol. Microbiol.">
        <title>The Global Catalogue of Microorganisms (GCM) 10K type strain sequencing project: providing services to taxonomists for standard genome sequencing and annotation.</title>
        <authorList>
            <consortium name="The Broad Institute Genomics Platform"/>
            <consortium name="The Broad Institute Genome Sequencing Center for Infectious Disease"/>
            <person name="Wu L."/>
            <person name="Ma J."/>
        </authorList>
    </citation>
    <scope>NUCLEOTIDE SEQUENCE [LARGE SCALE GENOMIC DNA]</scope>
    <source>
        <strain evidence="2">JCM 17917</strain>
    </source>
</reference>
<name>A0ABP8FG69_9BACT</name>
<dbReference type="Proteomes" id="UP001501844">
    <property type="component" value="Unassembled WGS sequence"/>
</dbReference>
<accession>A0ABP8FG69</accession>